<dbReference type="InterPro" id="IPR050789">
    <property type="entry name" value="Diverse_Enzym_Activities"/>
</dbReference>
<feature type="domain" description="Beta-lactamase-related" evidence="1">
    <location>
        <begin position="18"/>
        <end position="266"/>
    </location>
</feature>
<evidence type="ECO:0000313" key="2">
    <source>
        <dbReference type="EMBL" id="GAI62377.1"/>
    </source>
</evidence>
<reference evidence="2" key="1">
    <citation type="journal article" date="2014" name="Front. Microbiol.">
        <title>High frequency of phylogenetically diverse reductive dehalogenase-homologous genes in deep subseafloor sedimentary metagenomes.</title>
        <authorList>
            <person name="Kawai M."/>
            <person name="Futagami T."/>
            <person name="Toyoda A."/>
            <person name="Takaki Y."/>
            <person name="Nishi S."/>
            <person name="Hori S."/>
            <person name="Arai W."/>
            <person name="Tsubouchi T."/>
            <person name="Morono Y."/>
            <person name="Uchiyama I."/>
            <person name="Ito T."/>
            <person name="Fujiyama A."/>
            <person name="Inagaki F."/>
            <person name="Takami H."/>
        </authorList>
    </citation>
    <scope>NUCLEOTIDE SEQUENCE</scope>
    <source>
        <strain evidence="2">Expedition CK06-06</strain>
    </source>
</reference>
<dbReference type="Pfam" id="PF00144">
    <property type="entry name" value="Beta-lactamase"/>
    <property type="match status" value="1"/>
</dbReference>
<feature type="non-terminal residue" evidence="2">
    <location>
        <position position="1"/>
    </location>
</feature>
<dbReference type="SUPFAM" id="SSF56601">
    <property type="entry name" value="beta-lactamase/transpeptidase-like"/>
    <property type="match status" value="1"/>
</dbReference>
<feature type="non-terminal residue" evidence="2">
    <location>
        <position position="283"/>
    </location>
</feature>
<gene>
    <name evidence="2" type="ORF">S12H4_10294</name>
</gene>
<dbReference type="AlphaFoldDB" id="X1Q1F3"/>
<dbReference type="EMBL" id="BARW01004370">
    <property type="protein sequence ID" value="GAI62377.1"/>
    <property type="molecule type" value="Genomic_DNA"/>
</dbReference>
<protein>
    <recommendedName>
        <fullName evidence="1">Beta-lactamase-related domain-containing protein</fullName>
    </recommendedName>
</protein>
<organism evidence="2">
    <name type="scientific">marine sediment metagenome</name>
    <dbReference type="NCBI Taxonomy" id="412755"/>
    <lineage>
        <taxon>unclassified sequences</taxon>
        <taxon>metagenomes</taxon>
        <taxon>ecological metagenomes</taxon>
    </lineage>
</organism>
<accession>X1Q1F3</accession>
<dbReference type="PANTHER" id="PTHR43283">
    <property type="entry name" value="BETA-LACTAMASE-RELATED"/>
    <property type="match status" value="1"/>
</dbReference>
<dbReference type="InterPro" id="IPR012338">
    <property type="entry name" value="Beta-lactam/transpept-like"/>
</dbReference>
<dbReference type="Gene3D" id="3.40.710.10">
    <property type="entry name" value="DD-peptidase/beta-lactamase superfamily"/>
    <property type="match status" value="1"/>
</dbReference>
<sequence>DGIVVDAWGDITRNYMCHSMRKSLISALYGIYVADGKINTSKTLKELGIDDYTPLTEVEKQATVADLLKARSGVYIPAAGESSGMKALRPERGSHLPGTFWYYNNWDFNALGTIFDQETGEKNIYQAFKTRIADPIGMEDFPIEYLHYSYEPYSKHPYYGFRMSTRDLARFGLLFMREGRWRDQQIISPDWVQESTASHSEIGPDSGYGYMWWTGVKGGLFPGVEVKEHSFYASGYRGHYVIVLPYRNLVVVHRVNTDIGSASIDNKQIGALLWLILDAAGET</sequence>
<comment type="caution">
    <text evidence="2">The sequence shown here is derived from an EMBL/GenBank/DDBJ whole genome shotgun (WGS) entry which is preliminary data.</text>
</comment>
<dbReference type="PANTHER" id="PTHR43283:SF7">
    <property type="entry name" value="BETA-LACTAMASE-RELATED DOMAIN-CONTAINING PROTEIN"/>
    <property type="match status" value="1"/>
</dbReference>
<evidence type="ECO:0000259" key="1">
    <source>
        <dbReference type="Pfam" id="PF00144"/>
    </source>
</evidence>
<proteinExistence type="predicted"/>
<dbReference type="InterPro" id="IPR001466">
    <property type="entry name" value="Beta-lactam-related"/>
</dbReference>
<name>X1Q1F3_9ZZZZ</name>